<feature type="compositionally biased region" description="Basic and acidic residues" evidence="1">
    <location>
        <begin position="9"/>
        <end position="26"/>
    </location>
</feature>
<feature type="region of interest" description="Disordered" evidence="1">
    <location>
        <begin position="1"/>
        <end position="29"/>
    </location>
</feature>
<proteinExistence type="predicted"/>
<dbReference type="EMBL" id="BART01017750">
    <property type="protein sequence ID" value="GAG81523.1"/>
    <property type="molecule type" value="Genomic_DNA"/>
</dbReference>
<accession>X1BBN4</accession>
<evidence type="ECO:0000256" key="1">
    <source>
        <dbReference type="SAM" id="MobiDB-lite"/>
    </source>
</evidence>
<sequence>MTPRARGTQAKDEIGITSPNHEDGNKHLSGSGPDCKICGDLEAAAGTQGYYKGFCFIERG</sequence>
<name>X1BBN4_9ZZZZ</name>
<evidence type="ECO:0000313" key="2">
    <source>
        <dbReference type="EMBL" id="GAG81523.1"/>
    </source>
</evidence>
<organism evidence="2">
    <name type="scientific">marine sediment metagenome</name>
    <dbReference type="NCBI Taxonomy" id="412755"/>
    <lineage>
        <taxon>unclassified sequences</taxon>
        <taxon>metagenomes</taxon>
        <taxon>ecological metagenomes</taxon>
    </lineage>
</organism>
<reference evidence="2" key="1">
    <citation type="journal article" date="2014" name="Front. Microbiol.">
        <title>High frequency of phylogenetically diverse reductive dehalogenase-homologous genes in deep subseafloor sedimentary metagenomes.</title>
        <authorList>
            <person name="Kawai M."/>
            <person name="Futagami T."/>
            <person name="Toyoda A."/>
            <person name="Takaki Y."/>
            <person name="Nishi S."/>
            <person name="Hori S."/>
            <person name="Arai W."/>
            <person name="Tsubouchi T."/>
            <person name="Morono Y."/>
            <person name="Uchiyama I."/>
            <person name="Ito T."/>
            <person name="Fujiyama A."/>
            <person name="Inagaki F."/>
            <person name="Takami H."/>
        </authorList>
    </citation>
    <scope>NUCLEOTIDE SEQUENCE</scope>
    <source>
        <strain evidence="2">Expedition CK06-06</strain>
    </source>
</reference>
<gene>
    <name evidence="2" type="ORF">S01H4_33683</name>
</gene>
<dbReference type="AlphaFoldDB" id="X1BBN4"/>
<comment type="caution">
    <text evidence="2">The sequence shown here is derived from an EMBL/GenBank/DDBJ whole genome shotgun (WGS) entry which is preliminary data.</text>
</comment>
<protein>
    <submittedName>
        <fullName evidence="2">Uncharacterized protein</fullName>
    </submittedName>
</protein>